<feature type="compositionally biased region" description="Acidic residues" evidence="2">
    <location>
        <begin position="577"/>
        <end position="587"/>
    </location>
</feature>
<dbReference type="OrthoDB" id="3071207at2759"/>
<keyword evidence="3" id="KW-0812">Transmembrane</keyword>
<feature type="coiled-coil region" evidence="1">
    <location>
        <begin position="403"/>
        <end position="437"/>
    </location>
</feature>
<feature type="transmembrane region" description="Helical" evidence="3">
    <location>
        <begin position="16"/>
        <end position="35"/>
    </location>
</feature>
<dbReference type="InParanoid" id="A0A286UF07"/>
<accession>A0A286UF07</accession>
<feature type="compositionally biased region" description="Polar residues" evidence="2">
    <location>
        <begin position="543"/>
        <end position="567"/>
    </location>
</feature>
<dbReference type="Proteomes" id="UP000217199">
    <property type="component" value="Unassembled WGS sequence"/>
</dbReference>
<evidence type="ECO:0000256" key="3">
    <source>
        <dbReference type="SAM" id="Phobius"/>
    </source>
</evidence>
<feature type="compositionally biased region" description="Polar residues" evidence="2">
    <location>
        <begin position="119"/>
        <end position="128"/>
    </location>
</feature>
<dbReference type="STRING" id="2282107.A0A286UF07"/>
<feature type="compositionally biased region" description="Low complexity" evidence="2">
    <location>
        <begin position="601"/>
        <end position="622"/>
    </location>
</feature>
<feature type="compositionally biased region" description="Low complexity" evidence="2">
    <location>
        <begin position="257"/>
        <end position="280"/>
    </location>
</feature>
<feature type="region of interest" description="Disordered" evidence="2">
    <location>
        <begin position="335"/>
        <end position="368"/>
    </location>
</feature>
<dbReference type="EMBL" id="NBII01000006">
    <property type="protein sequence ID" value="PAV18099.1"/>
    <property type="molecule type" value="Genomic_DNA"/>
</dbReference>
<evidence type="ECO:0000313" key="4">
    <source>
        <dbReference type="EMBL" id="PAV18099.1"/>
    </source>
</evidence>
<feature type="region of interest" description="Disordered" evidence="2">
    <location>
        <begin position="543"/>
        <end position="624"/>
    </location>
</feature>
<keyword evidence="5" id="KW-1185">Reference proteome</keyword>
<feature type="compositionally biased region" description="Basic and acidic residues" evidence="2">
    <location>
        <begin position="177"/>
        <end position="188"/>
    </location>
</feature>
<sequence length="715" mass="78865">MHDTPDNNSWIRDEHLIFLYTFFSIAIVLSGHRTWQNYRSKTARRARIHRLLETSRREKERTELKLALSSDAPNNVRHQERPKPLASTRPPPPEASASSSTPKPESEITTSPLVDFSQDDSTPQQTTAKRSKERRKRGRDVCKDVLRQGRRKASALPPPSVVKPTALLQVQTASESDISRSRSREDNSRSSSRAGPTSDSDSTEETPRPRSAGWTDRNEECSNVDSQPCATESNLTHAANNERAGPCHADLSHTDTPPLTRSGPSTSSSASISSVSISAGSPPPSPSIQTSNVEFIVENGETSISITQPTPLDSRDESQHTWLDASKRLPETFSFGSGSSLSASDASWDGKSSKHERHDKSQSPNRAHMHSRFSNISLPISASLSDSSPSSTPPPHGVLKAQLRAYRNALESSQRKEENYSKEIERLHQECNMIRHQWEEDMERAHLQELELQTQLHHVTNQLHALSYTLSQMQMQHYYSVHPHAQQSQPVLGTYPMPGLVYGYTPPPSFMDPLGPTNTQASPRVTHPFLGTMPHMDSCSEIASNTTSPNRESTFNTGSSLYDTGSRYSPKGLLSSENDDEVSEELAEAILKHPESIRFPSSSSSTGSVSTSRSNSGSRSTSIAGRASREALLFASLSELGNPQHHSKFSEHDRLEHDENSKGADYTQSSNIPKEDTEKNTLTKFASHSETPDNNSLNVSSISMNSNVTVNVSND</sequence>
<evidence type="ECO:0000256" key="1">
    <source>
        <dbReference type="SAM" id="Coils"/>
    </source>
</evidence>
<feature type="compositionally biased region" description="Low complexity" evidence="2">
    <location>
        <begin position="335"/>
        <end position="347"/>
    </location>
</feature>
<organism evidence="4 5">
    <name type="scientific">Pyrrhoderma noxium</name>
    <dbReference type="NCBI Taxonomy" id="2282107"/>
    <lineage>
        <taxon>Eukaryota</taxon>
        <taxon>Fungi</taxon>
        <taxon>Dikarya</taxon>
        <taxon>Basidiomycota</taxon>
        <taxon>Agaricomycotina</taxon>
        <taxon>Agaricomycetes</taxon>
        <taxon>Hymenochaetales</taxon>
        <taxon>Hymenochaetaceae</taxon>
        <taxon>Pyrrhoderma</taxon>
    </lineage>
</organism>
<feature type="compositionally biased region" description="Polar residues" evidence="2">
    <location>
        <begin position="682"/>
        <end position="693"/>
    </location>
</feature>
<comment type="caution">
    <text evidence="4">The sequence shown here is derived from an EMBL/GenBank/DDBJ whole genome shotgun (WGS) entry which is preliminary data.</text>
</comment>
<feature type="compositionally biased region" description="Low complexity" evidence="2">
    <location>
        <begin position="694"/>
        <end position="715"/>
    </location>
</feature>
<feature type="region of interest" description="Disordered" evidence="2">
    <location>
        <begin position="642"/>
        <end position="715"/>
    </location>
</feature>
<evidence type="ECO:0000313" key="5">
    <source>
        <dbReference type="Proteomes" id="UP000217199"/>
    </source>
</evidence>
<feature type="compositionally biased region" description="Polar residues" evidence="2">
    <location>
        <begin position="221"/>
        <end position="239"/>
    </location>
</feature>
<feature type="compositionally biased region" description="Basic and acidic residues" evidence="2">
    <location>
        <begin position="648"/>
        <end position="662"/>
    </location>
</feature>
<feature type="compositionally biased region" description="Basic residues" evidence="2">
    <location>
        <begin position="129"/>
        <end position="138"/>
    </location>
</feature>
<feature type="compositionally biased region" description="Basic and acidic residues" evidence="2">
    <location>
        <begin position="351"/>
        <end position="361"/>
    </location>
</feature>
<gene>
    <name evidence="4" type="ORF">PNOK_0658500</name>
</gene>
<reference evidence="4 5" key="1">
    <citation type="journal article" date="2017" name="Mol. Ecol.">
        <title>Comparative and population genomic landscape of Phellinus noxius: A hypervariable fungus causing root rot in trees.</title>
        <authorList>
            <person name="Chung C.L."/>
            <person name="Lee T.J."/>
            <person name="Akiba M."/>
            <person name="Lee H.H."/>
            <person name="Kuo T.H."/>
            <person name="Liu D."/>
            <person name="Ke H.M."/>
            <person name="Yokoi T."/>
            <person name="Roa M.B."/>
            <person name="Lu M.J."/>
            <person name="Chang Y.Y."/>
            <person name="Ann P.J."/>
            <person name="Tsai J.N."/>
            <person name="Chen C.Y."/>
            <person name="Tzean S.S."/>
            <person name="Ota Y."/>
            <person name="Hattori T."/>
            <person name="Sahashi N."/>
            <person name="Liou R.F."/>
            <person name="Kikuchi T."/>
            <person name="Tsai I.J."/>
        </authorList>
    </citation>
    <scope>NUCLEOTIDE SEQUENCE [LARGE SCALE GENOMIC DNA]</scope>
    <source>
        <strain evidence="4 5">FFPRI411160</strain>
    </source>
</reference>
<proteinExistence type="predicted"/>
<evidence type="ECO:0000256" key="2">
    <source>
        <dbReference type="SAM" id="MobiDB-lite"/>
    </source>
</evidence>
<protein>
    <submittedName>
        <fullName evidence="4">Anthranilate synthase-related protein</fullName>
    </submittedName>
</protein>
<name>A0A286UF07_9AGAM</name>
<dbReference type="AlphaFoldDB" id="A0A286UF07"/>
<keyword evidence="1" id="KW-0175">Coiled coil</keyword>
<keyword evidence="3" id="KW-1133">Transmembrane helix</keyword>
<feature type="region of interest" description="Disordered" evidence="2">
    <location>
        <begin position="56"/>
        <end position="290"/>
    </location>
</feature>
<keyword evidence="3" id="KW-0472">Membrane</keyword>